<dbReference type="OrthoDB" id="2795673at2759"/>
<accession>A0A0C9SKA5</accession>
<keyword evidence="3" id="KW-1185">Reference proteome</keyword>
<sequence>MHVLCVPSAFAAFPPEIILYIFHLAAASSTQACLSLCLVASWTRALALPHLLRTVTLDTPQRLLLFAHLISPSPSPSSSPFPSSSPSSTYTAPVRPPYPKFRHAHLVRAIHIHQSASPRRPALLASLLTACPHLTHLALPAHLLATLIGHTSRATHNWRPRDVRLTVIPGSLDFFWMGRAVGVVEDAGMGEGKDGEDGGKGGLSPLCKAVTHLCLGSTSATPRLLRAFPRLTHLALPLPPSSSSSSHAPFKVDPRTPLALAAGAPNVQYVAILLSPAQARALGREGVERWVRASRRVDRRVYTLVFPPQAIGEDWERVGGSEAMTMFIVDPVRCLCCLCCSSDAKPRAETHRPALGIIRSFVIS</sequence>
<dbReference type="HOGENOM" id="CLU_051720_1_0_1"/>
<gene>
    <name evidence="2" type="ORF">PLICRDRAFT_180475</name>
</gene>
<dbReference type="Proteomes" id="UP000053263">
    <property type="component" value="Unassembled WGS sequence"/>
</dbReference>
<evidence type="ECO:0000256" key="1">
    <source>
        <dbReference type="SAM" id="MobiDB-lite"/>
    </source>
</evidence>
<reference evidence="2 3" key="1">
    <citation type="submission" date="2014-06" db="EMBL/GenBank/DDBJ databases">
        <title>Evolutionary Origins and Diversification of the Mycorrhizal Mutualists.</title>
        <authorList>
            <consortium name="DOE Joint Genome Institute"/>
            <consortium name="Mycorrhizal Genomics Consortium"/>
            <person name="Kohler A."/>
            <person name="Kuo A."/>
            <person name="Nagy L.G."/>
            <person name="Floudas D."/>
            <person name="Copeland A."/>
            <person name="Barry K.W."/>
            <person name="Cichocki N."/>
            <person name="Veneault-Fourrey C."/>
            <person name="LaButti K."/>
            <person name="Lindquist E.A."/>
            <person name="Lipzen A."/>
            <person name="Lundell T."/>
            <person name="Morin E."/>
            <person name="Murat C."/>
            <person name="Riley R."/>
            <person name="Ohm R."/>
            <person name="Sun H."/>
            <person name="Tunlid A."/>
            <person name="Henrissat B."/>
            <person name="Grigoriev I.V."/>
            <person name="Hibbett D.S."/>
            <person name="Martin F."/>
        </authorList>
    </citation>
    <scope>NUCLEOTIDE SEQUENCE [LARGE SCALE GENOMIC DNA]</scope>
    <source>
        <strain evidence="2 3">FD-325 SS-3</strain>
    </source>
</reference>
<dbReference type="EMBL" id="KN832578">
    <property type="protein sequence ID" value="KII83396.1"/>
    <property type="molecule type" value="Genomic_DNA"/>
</dbReference>
<dbReference type="AlphaFoldDB" id="A0A0C9SKA5"/>
<proteinExistence type="predicted"/>
<evidence type="ECO:0000313" key="2">
    <source>
        <dbReference type="EMBL" id="KII83396.1"/>
    </source>
</evidence>
<evidence type="ECO:0000313" key="3">
    <source>
        <dbReference type="Proteomes" id="UP000053263"/>
    </source>
</evidence>
<organism evidence="2 3">
    <name type="scientific">Plicaturopsis crispa FD-325 SS-3</name>
    <dbReference type="NCBI Taxonomy" id="944288"/>
    <lineage>
        <taxon>Eukaryota</taxon>
        <taxon>Fungi</taxon>
        <taxon>Dikarya</taxon>
        <taxon>Basidiomycota</taxon>
        <taxon>Agaricomycotina</taxon>
        <taxon>Agaricomycetes</taxon>
        <taxon>Agaricomycetidae</taxon>
        <taxon>Amylocorticiales</taxon>
        <taxon>Amylocorticiaceae</taxon>
        <taxon>Plicatura</taxon>
        <taxon>Plicaturopsis crispa</taxon>
    </lineage>
</organism>
<protein>
    <submittedName>
        <fullName evidence="2">Uncharacterized protein</fullName>
    </submittedName>
</protein>
<feature type="region of interest" description="Disordered" evidence="1">
    <location>
        <begin position="73"/>
        <end position="92"/>
    </location>
</feature>
<name>A0A0C9SKA5_PLICR</name>